<gene>
    <name evidence="1" type="ORF">GALL_486360</name>
</gene>
<protein>
    <submittedName>
        <fullName evidence="1">Uncharacterized protein</fullName>
    </submittedName>
</protein>
<sequence length="510" mass="53733">MYGALHGFHHDAVAHDEFAILEHMAGAGEHGLAVGVVAVDHDVGGGPGGKMAAVMQAERARRRGTGHDGDLFQGVFTLQAAQLAVRSDVRVHRIEHAVSEVAIHQQPDQVGIAGEGCAVGMVGGEEDAPRIAHPQEQLKADGPLQCVDEVPVAVAERHHTAAGVTFDVHAHPAFRVGMAMVAVLRHGVARCGDRLAEHDLADIDGDVGVGIHRVGDAFGLGRKMPFAFGAVAVELDMGDVHRQPFRRLHRGQGGVGISRHAEVAGVDVEGVGHAQVVQRLRQGVQDLTRADAVMRIQLVDVEVADVEFECRNSARIDHFERHRLGVIQGPAHVVGQGLRFGAGRQQMQEKVVVAQHGVGALVHHRRVAEFQMGLARVGGQHGRFEAGGVAHFGVAVAGGPGGRRGTAAAGVQPASIVQGARRAHVKAVVFAQQGAGDVDLAAADMGVDVDGAGHHQRASEVDVLVDHGVRPGIADDAPALHMQRARRSVQLLDRIDDARIAKPQHGAAPR</sequence>
<comment type="caution">
    <text evidence="1">The sequence shown here is derived from an EMBL/GenBank/DDBJ whole genome shotgun (WGS) entry which is preliminary data.</text>
</comment>
<reference evidence="1" key="1">
    <citation type="submission" date="2016-10" db="EMBL/GenBank/DDBJ databases">
        <title>Sequence of Gallionella enrichment culture.</title>
        <authorList>
            <person name="Poehlein A."/>
            <person name="Muehling M."/>
            <person name="Daniel R."/>
        </authorList>
    </citation>
    <scope>NUCLEOTIDE SEQUENCE</scope>
</reference>
<accession>A0A1J5PDQ1</accession>
<dbReference type="AlphaFoldDB" id="A0A1J5PDQ1"/>
<proteinExistence type="predicted"/>
<evidence type="ECO:0000313" key="1">
    <source>
        <dbReference type="EMBL" id="OIQ69761.1"/>
    </source>
</evidence>
<name>A0A1J5PDQ1_9ZZZZ</name>
<dbReference type="EMBL" id="MLJW01004550">
    <property type="protein sequence ID" value="OIQ69761.1"/>
    <property type="molecule type" value="Genomic_DNA"/>
</dbReference>
<organism evidence="1">
    <name type="scientific">mine drainage metagenome</name>
    <dbReference type="NCBI Taxonomy" id="410659"/>
    <lineage>
        <taxon>unclassified sequences</taxon>
        <taxon>metagenomes</taxon>
        <taxon>ecological metagenomes</taxon>
    </lineage>
</organism>